<dbReference type="GO" id="GO:0006935">
    <property type="term" value="P:chemotaxis"/>
    <property type="evidence" value="ECO:0007669"/>
    <property type="project" value="UniProtKB-KW"/>
</dbReference>
<evidence type="ECO:0000256" key="2">
    <source>
        <dbReference type="ARBA" id="ARBA00022475"/>
    </source>
</evidence>
<dbReference type="EMBL" id="CP001287">
    <property type="protein sequence ID" value="ACK67309.1"/>
    <property type="molecule type" value="Genomic_DNA"/>
</dbReference>
<dbReference type="InterPro" id="IPR016132">
    <property type="entry name" value="Phyto_chromo_attachment"/>
</dbReference>
<evidence type="ECO:0000259" key="15">
    <source>
        <dbReference type="PROSITE" id="PS50885"/>
    </source>
</evidence>
<dbReference type="Gene3D" id="6.10.340.10">
    <property type="match status" value="1"/>
</dbReference>
<feature type="region of interest" description="Disordered" evidence="11">
    <location>
        <begin position="1"/>
        <end position="45"/>
    </location>
</feature>
<dbReference type="Gene3D" id="3.30.450.40">
    <property type="match status" value="2"/>
</dbReference>
<dbReference type="CDD" id="cd06225">
    <property type="entry name" value="HAMP"/>
    <property type="match status" value="2"/>
</dbReference>
<dbReference type="Gene3D" id="3.30.450.20">
    <property type="entry name" value="PAS domain"/>
    <property type="match status" value="1"/>
</dbReference>
<dbReference type="Pfam" id="PF02743">
    <property type="entry name" value="dCache_1"/>
    <property type="match status" value="1"/>
</dbReference>
<evidence type="ECO:0000256" key="3">
    <source>
        <dbReference type="ARBA" id="ARBA00022500"/>
    </source>
</evidence>
<keyword evidence="7 9" id="KW-0807">Transducer</keyword>
<feature type="transmembrane region" description="Helical" evidence="12">
    <location>
        <begin position="98"/>
        <end position="120"/>
    </location>
</feature>
<dbReference type="Pfam" id="PF01590">
    <property type="entry name" value="GAF"/>
    <property type="match status" value="2"/>
</dbReference>
<keyword evidence="2" id="KW-1003">Cell membrane</keyword>
<dbReference type="SMART" id="SM00065">
    <property type="entry name" value="GAF"/>
    <property type="match status" value="2"/>
</dbReference>
<comment type="similarity">
    <text evidence="8">Belongs to the methyl-accepting chemotaxis (MCP) protein family.</text>
</comment>
<dbReference type="OrthoDB" id="419276at2"/>
<dbReference type="CDD" id="cd12914">
    <property type="entry name" value="PDC1_DGC_like"/>
    <property type="match status" value="1"/>
</dbReference>
<name>B7JZ98_RIPO1</name>
<feature type="coiled-coil region" evidence="10">
    <location>
        <begin position="809"/>
        <end position="836"/>
    </location>
</feature>
<dbReference type="eggNOG" id="COG0840">
    <property type="taxonomic scope" value="Bacteria"/>
</dbReference>
<evidence type="ECO:0000256" key="11">
    <source>
        <dbReference type="SAM" id="MobiDB-lite"/>
    </source>
</evidence>
<dbReference type="PROSITE" id="PS50111">
    <property type="entry name" value="CHEMOTAXIS_TRANSDUC_2"/>
    <property type="match status" value="1"/>
</dbReference>
<feature type="domain" description="Methyl-accepting transducer" evidence="14">
    <location>
        <begin position="880"/>
        <end position="1116"/>
    </location>
</feature>
<dbReference type="RefSeq" id="WP_012596570.1">
    <property type="nucleotide sequence ID" value="NC_011726.1"/>
</dbReference>
<dbReference type="PROSITE" id="PS50046">
    <property type="entry name" value="PHYTOCHROME_2"/>
    <property type="match status" value="2"/>
</dbReference>
<dbReference type="STRING" id="41431.PCC8801_3339"/>
<dbReference type="PROSITE" id="PS50885">
    <property type="entry name" value="HAMP"/>
    <property type="match status" value="2"/>
</dbReference>
<organism evidence="16 17">
    <name type="scientific">Rippkaea orientalis (strain PCC 8801 / RF-1)</name>
    <name type="common">Cyanothece sp. (strain PCC 8801)</name>
    <dbReference type="NCBI Taxonomy" id="41431"/>
    <lineage>
        <taxon>Bacteria</taxon>
        <taxon>Bacillati</taxon>
        <taxon>Cyanobacteriota</taxon>
        <taxon>Cyanophyceae</taxon>
        <taxon>Oscillatoriophycideae</taxon>
        <taxon>Chroococcales</taxon>
        <taxon>Aphanothecaceae</taxon>
        <taxon>Rippkaea</taxon>
        <taxon>Rippkaea orientalis</taxon>
    </lineage>
</organism>
<dbReference type="InterPro" id="IPR003018">
    <property type="entry name" value="GAF"/>
</dbReference>
<evidence type="ECO:0000256" key="1">
    <source>
        <dbReference type="ARBA" id="ARBA00004651"/>
    </source>
</evidence>
<dbReference type="SMART" id="SM00283">
    <property type="entry name" value="MA"/>
    <property type="match status" value="1"/>
</dbReference>
<keyword evidence="17" id="KW-1185">Reference proteome</keyword>
<keyword evidence="4 12" id="KW-0812">Transmembrane</keyword>
<comment type="subcellular location">
    <subcellularLocation>
        <location evidence="1">Cell membrane</location>
        <topology evidence="1">Multi-pass membrane protein</topology>
    </subcellularLocation>
</comment>
<evidence type="ECO:0000256" key="4">
    <source>
        <dbReference type="ARBA" id="ARBA00022692"/>
    </source>
</evidence>
<evidence type="ECO:0000313" key="17">
    <source>
        <dbReference type="Proteomes" id="UP000008204"/>
    </source>
</evidence>
<reference evidence="17" key="1">
    <citation type="journal article" date="2011" name="MBio">
        <title>Novel metabolic attributes of the genus Cyanothece, comprising a group of unicellular nitrogen-fixing Cyanobacteria.</title>
        <authorList>
            <person name="Bandyopadhyay A."/>
            <person name="Elvitigala T."/>
            <person name="Welsh E."/>
            <person name="Stockel J."/>
            <person name="Liberton M."/>
            <person name="Min H."/>
            <person name="Sherman L.A."/>
            <person name="Pakrasi H.B."/>
        </authorList>
    </citation>
    <scope>NUCLEOTIDE SEQUENCE [LARGE SCALE GENOMIC DNA]</scope>
    <source>
        <strain evidence="17">PCC 8801</strain>
    </source>
</reference>
<evidence type="ECO:0000256" key="5">
    <source>
        <dbReference type="ARBA" id="ARBA00022989"/>
    </source>
</evidence>
<evidence type="ECO:0000259" key="14">
    <source>
        <dbReference type="PROSITE" id="PS50111"/>
    </source>
</evidence>
<dbReference type="AlphaFoldDB" id="B7JZ98"/>
<keyword evidence="6 12" id="KW-0472">Membrane</keyword>
<protein>
    <submittedName>
        <fullName evidence="16">Methyl-accepting chemotaxis sensory transducer with GAF sensor</fullName>
    </submittedName>
</protein>
<dbReference type="GO" id="GO:0005886">
    <property type="term" value="C:plasma membrane"/>
    <property type="evidence" value="ECO:0007669"/>
    <property type="project" value="UniProtKB-SubCell"/>
</dbReference>
<dbReference type="Gene3D" id="1.10.287.950">
    <property type="entry name" value="Methyl-accepting chemotaxis protein"/>
    <property type="match status" value="1"/>
</dbReference>
<keyword evidence="3" id="KW-0145">Chemotaxis</keyword>
<dbReference type="SUPFAM" id="SSF158472">
    <property type="entry name" value="HAMP domain-like"/>
    <property type="match status" value="1"/>
</dbReference>
<sequence length="1153" mass="126509">MTHTSPKSNPQNTNGKTPIPGKPTHHNSTGSETAEESTAPITPISEVNQLSTVITAPRLTLPVTHRTTSLDPSKLPKTWRTQQLVQWWQKLNLRSKTIVAATLMGVVPVVIVGSITYGVVHQGLTKQVLQFESTNNQELGALVNRFMRDRYFNIQELATWDIFTNPQLRTANAKKSQQAALDNFIKISPIYDSIAFFDLTGNVISQSQGTPLKNHQDRSYFQEALKSGKAVISQPLLSATEGTVNVYFAAPVKDKFSGKIVGVVRARMPVKFLQEIVKKEADLGEVSYLINKDQEIFLSSKGIYTTSINSAGKKDERGEQSTYKAIEAQQEIKAYDKLAQKNLPLSIEAGDKLVAFAPLGELDGLPNLGWNAVTTLDKSLVFAPQNQLLAALFWGTLLTAVSVGAIAVLLAERATRPLRQMVKTVKKIGEGNLEVEVPIQGQDELAVLGSSLNSMTQRLKTLIDQQSVSVEEAKVLVKVAGTVVSDSLGFDKLVNEALDQAKTILRTERIVVYQFDLDGGNGYISHESVSLGYSSAFNTDVGDRCIPHRLLQDYKQGRIVATPDVYQAGFHPEHLALMERLGIKANLVVPIVRPGQLFGLLIAHHCQQSHLWQENEIIFLKNLAEQFATSLDRLRVREQREKDNQKAEQLKEITLRMAAAVTTEKILETCVNQVRSSLNSDRVIVYRFDATWNGTIIAESVAEEFPRALGAEIRDPCFAQRYVEKYRQGRVAATPDIYNAGLTQCHLKQLEPFQVKANLVAPVLRKGKLLGLLITHQCSGTRDWEQGEINFFSQVATQVGFALERADLLEGQKLAQEKQRQAKEKLQQRALELLMEVDPVSRGDLTIRAHVTEDEIGTIADSYNATIENLRKIVTQVQQSAGVVANTTNTNESAVRALSEESHRQAEEIAAALDRLQAMTHSIRAVATNAELAQMTVQQATHTVESGEEAMNRTVDGIMAIRETVAETAKKVKRLGESSQKISKVVNLISSFADQTNLLALNASIEAAHAGEEGRGFAVVASEVRSLARQSAEATAEIEALVASIQAETNEVVAAMEAGTQQVVTGTKLVDETRKSLNQITAASVQITELVEAITKAAVEQSATSQSVTQTMTEVAAISNKTSSEAAQVSDSFKQLLDVAQTLQESVRQFKVQ</sequence>
<feature type="domain" description="HAMP" evidence="15">
    <location>
        <begin position="824"/>
        <end position="875"/>
    </location>
</feature>
<keyword evidence="10" id="KW-0175">Coiled coil</keyword>
<evidence type="ECO:0000256" key="7">
    <source>
        <dbReference type="ARBA" id="ARBA00023224"/>
    </source>
</evidence>
<feature type="transmembrane region" description="Helical" evidence="12">
    <location>
        <begin position="388"/>
        <end position="411"/>
    </location>
</feature>
<accession>B7JZ98</accession>
<dbReference type="GO" id="GO:0007165">
    <property type="term" value="P:signal transduction"/>
    <property type="evidence" value="ECO:0007669"/>
    <property type="project" value="UniProtKB-KW"/>
</dbReference>
<evidence type="ECO:0000313" key="16">
    <source>
        <dbReference type="EMBL" id="ACK67309.1"/>
    </source>
</evidence>
<dbReference type="KEGG" id="cyp:PCC8801_3339"/>
<proteinExistence type="inferred from homology"/>
<dbReference type="CDD" id="cd11386">
    <property type="entry name" value="MCP_signal"/>
    <property type="match status" value="1"/>
</dbReference>
<dbReference type="Proteomes" id="UP000008204">
    <property type="component" value="Chromosome"/>
</dbReference>
<evidence type="ECO:0000256" key="8">
    <source>
        <dbReference type="ARBA" id="ARBA00029447"/>
    </source>
</evidence>
<dbReference type="InterPro" id="IPR029151">
    <property type="entry name" value="Sensor-like_sf"/>
</dbReference>
<dbReference type="InterPro" id="IPR033479">
    <property type="entry name" value="dCache_1"/>
</dbReference>
<dbReference type="FunFam" id="1.10.287.950:FF:000001">
    <property type="entry name" value="Methyl-accepting chemotaxis sensory transducer"/>
    <property type="match status" value="1"/>
</dbReference>
<evidence type="ECO:0000256" key="10">
    <source>
        <dbReference type="SAM" id="Coils"/>
    </source>
</evidence>
<gene>
    <name evidence="16" type="ordered locus">PCC8801_3339</name>
</gene>
<evidence type="ECO:0000256" key="9">
    <source>
        <dbReference type="PROSITE-ProRule" id="PRU00284"/>
    </source>
</evidence>
<dbReference type="Pfam" id="PF00672">
    <property type="entry name" value="HAMP"/>
    <property type="match status" value="2"/>
</dbReference>
<keyword evidence="5 12" id="KW-1133">Transmembrane helix</keyword>
<dbReference type="SUPFAM" id="SSF55781">
    <property type="entry name" value="GAF domain-like"/>
    <property type="match status" value="2"/>
</dbReference>
<dbReference type="HOGENOM" id="CLU_000445_50_2_3"/>
<feature type="compositionally biased region" description="Polar residues" evidence="11">
    <location>
        <begin position="1"/>
        <end position="16"/>
    </location>
</feature>
<evidence type="ECO:0000256" key="12">
    <source>
        <dbReference type="SAM" id="Phobius"/>
    </source>
</evidence>
<dbReference type="InterPro" id="IPR004089">
    <property type="entry name" value="MCPsignal_dom"/>
</dbReference>
<feature type="domain" description="Phytochrome chromophore attachment site" evidence="13">
    <location>
        <begin position="662"/>
        <end position="798"/>
    </location>
</feature>
<feature type="domain" description="HAMP" evidence="15">
    <location>
        <begin position="412"/>
        <end position="464"/>
    </location>
</feature>
<dbReference type="SMART" id="SM00304">
    <property type="entry name" value="HAMP"/>
    <property type="match status" value="3"/>
</dbReference>
<dbReference type="SUPFAM" id="SSF58104">
    <property type="entry name" value="Methyl-accepting chemotaxis protein (MCP) signaling domain"/>
    <property type="match status" value="1"/>
</dbReference>
<feature type="domain" description="Phytochrome chromophore attachment site" evidence="13">
    <location>
        <begin position="489"/>
        <end position="626"/>
    </location>
</feature>
<evidence type="ECO:0000256" key="6">
    <source>
        <dbReference type="ARBA" id="ARBA00023136"/>
    </source>
</evidence>
<dbReference type="Pfam" id="PF00015">
    <property type="entry name" value="MCPsignal"/>
    <property type="match status" value="1"/>
</dbReference>
<evidence type="ECO:0000259" key="13">
    <source>
        <dbReference type="PROSITE" id="PS50046"/>
    </source>
</evidence>
<dbReference type="InterPro" id="IPR029016">
    <property type="entry name" value="GAF-like_dom_sf"/>
</dbReference>
<dbReference type="eggNOG" id="COG2203">
    <property type="taxonomic scope" value="Bacteria"/>
</dbReference>
<dbReference type="PANTHER" id="PTHR32089">
    <property type="entry name" value="METHYL-ACCEPTING CHEMOTAXIS PROTEIN MCPB"/>
    <property type="match status" value="1"/>
</dbReference>
<dbReference type="PANTHER" id="PTHR32089:SF114">
    <property type="entry name" value="METHYL-ACCEPTING CHEMOTAXIS PROTEIN MCPB"/>
    <property type="match status" value="1"/>
</dbReference>
<dbReference type="SUPFAM" id="SSF103190">
    <property type="entry name" value="Sensory domain-like"/>
    <property type="match status" value="1"/>
</dbReference>
<dbReference type="InterPro" id="IPR003660">
    <property type="entry name" value="HAMP_dom"/>
</dbReference>